<proteinExistence type="predicted"/>
<feature type="chain" id="PRO_5011594966" evidence="1">
    <location>
        <begin position="32"/>
        <end position="216"/>
    </location>
</feature>
<reference evidence="2 3" key="1">
    <citation type="submission" date="2016-10" db="EMBL/GenBank/DDBJ databases">
        <authorList>
            <person name="de Groot N.N."/>
        </authorList>
    </citation>
    <scope>NUCLEOTIDE SEQUENCE [LARGE SCALE GENOMIC DNA]</scope>
    <source>
        <strain>GEY</strain>
        <strain evidence="3">DSM 9560</strain>
    </source>
</reference>
<gene>
    <name evidence="2" type="ORF">SAMN04488541_101741</name>
</gene>
<keyword evidence="3" id="KW-1185">Reference proteome</keyword>
<dbReference type="Proteomes" id="UP000199513">
    <property type="component" value="Unassembled WGS sequence"/>
</dbReference>
<organism evidence="2 3">
    <name type="scientific">Thermoflexibacter ruber</name>
    <dbReference type="NCBI Taxonomy" id="1003"/>
    <lineage>
        <taxon>Bacteria</taxon>
        <taxon>Pseudomonadati</taxon>
        <taxon>Bacteroidota</taxon>
        <taxon>Cytophagia</taxon>
        <taxon>Cytophagales</taxon>
        <taxon>Thermoflexibacteraceae</taxon>
        <taxon>Thermoflexibacter</taxon>
    </lineage>
</organism>
<accession>A0A1I2G8S7</accession>
<name>A0A1I2G8S7_9BACT</name>
<dbReference type="EMBL" id="FONY01000017">
    <property type="protein sequence ID" value="SFF13932.1"/>
    <property type="molecule type" value="Genomic_DNA"/>
</dbReference>
<evidence type="ECO:0000313" key="3">
    <source>
        <dbReference type="Proteomes" id="UP000199513"/>
    </source>
</evidence>
<sequence>MTCTNTCFPLNTLFKLFFISVLILISSASFAQEVQDDPYKKPQIWKKLRTNPNDSTLWALYLGKKWSAMTKAELEEIGIWKQELYIQSIAEKEAILGAREREEDLFKETPPTKAAGTNRPVKSEMQMKQLATLESQIMQERSDIVQLKKNIYENFVIIEDALKEEFAKFNVTYRYYDDVHADRKYNEIKWIEEQEARLRKLKLEKVAELRKQVGLK</sequence>
<feature type="signal peptide" evidence="1">
    <location>
        <begin position="1"/>
        <end position="31"/>
    </location>
</feature>
<protein>
    <submittedName>
        <fullName evidence="2">Uncharacterized protein</fullName>
    </submittedName>
</protein>
<keyword evidence="1" id="KW-0732">Signal</keyword>
<dbReference type="STRING" id="1003.SAMN04488541_101741"/>
<evidence type="ECO:0000256" key="1">
    <source>
        <dbReference type="SAM" id="SignalP"/>
    </source>
</evidence>
<dbReference type="AlphaFoldDB" id="A0A1I2G8S7"/>
<evidence type="ECO:0000313" key="2">
    <source>
        <dbReference type="EMBL" id="SFF13932.1"/>
    </source>
</evidence>